<dbReference type="Gene3D" id="1.50.10.20">
    <property type="match status" value="1"/>
</dbReference>
<dbReference type="AlphaFoldDB" id="A0A7D5L9H7"/>
<dbReference type="OrthoDB" id="269878at2157"/>
<dbReference type="RefSeq" id="WP_179267675.1">
    <property type="nucleotide sequence ID" value="NZ_CP058579.1"/>
</dbReference>
<dbReference type="Pfam" id="PF13243">
    <property type="entry name" value="SQHop_cyclase_C"/>
    <property type="match status" value="1"/>
</dbReference>
<gene>
    <name evidence="2" type="ORF">HUG12_04810</name>
</gene>
<organism evidence="2 3">
    <name type="scientific">Halorarum salinum</name>
    <dbReference type="NCBI Taxonomy" id="2743089"/>
    <lineage>
        <taxon>Archaea</taxon>
        <taxon>Methanobacteriati</taxon>
        <taxon>Methanobacteriota</taxon>
        <taxon>Stenosarchaea group</taxon>
        <taxon>Halobacteria</taxon>
        <taxon>Halobacteriales</taxon>
        <taxon>Haloferacaceae</taxon>
        <taxon>Halorarum</taxon>
    </lineage>
</organism>
<dbReference type="CDD" id="cd00688">
    <property type="entry name" value="ISOPREN_C2_like"/>
    <property type="match status" value="1"/>
</dbReference>
<name>A0A7D5L9H7_9EURY</name>
<dbReference type="KEGG" id="halu:HUG12_04810"/>
<feature type="domain" description="Squalene cyclase C-terminal" evidence="1">
    <location>
        <begin position="80"/>
        <end position="215"/>
    </location>
</feature>
<evidence type="ECO:0000313" key="2">
    <source>
        <dbReference type="EMBL" id="QLG61091.1"/>
    </source>
</evidence>
<sequence length="374" mass="42590">MKPVTLARAIYGDLRGERTTPRSDKEHLSATINWLYRSQDVTGCGGSAAYYSLLTGWSGPYPETSGYIVPTLYDYAEYADSREAQHRAERMVSWLLKVQFNNGAFPRGVDPGPNVDPSVFNTGQVLFGLVRAYRETRDQKFHEAIERAGRWLVDVQHEDGYWDQFDYRGEVHSYCSRVAWALLEAADAVGNEMFREHAARHLQWVVSMQTDTNWFKLTGFSPKETPFLHTIAYTVRGLLEGGLLLEDNRLVATARETADVLLNLQRTTGPLRGAYNESWTGDDFFCLTGNAQMALVWLRLAEQFDDQRYRKGAASAIEFLKRHQLLNAPPEVKGGMKGSLPVWGRYMRLRYPNWAAKFLADCLIREVYFDSGVN</sequence>
<dbReference type="GO" id="GO:0005975">
    <property type="term" value="P:carbohydrate metabolic process"/>
    <property type="evidence" value="ECO:0007669"/>
    <property type="project" value="InterPro"/>
</dbReference>
<dbReference type="SUPFAM" id="SSF48208">
    <property type="entry name" value="Six-hairpin glycosidases"/>
    <property type="match status" value="1"/>
</dbReference>
<dbReference type="InterPro" id="IPR008928">
    <property type="entry name" value="6-hairpin_glycosidase_sf"/>
</dbReference>
<dbReference type="InterPro" id="IPR032696">
    <property type="entry name" value="SQ_cyclase_C"/>
</dbReference>
<dbReference type="Proteomes" id="UP000509626">
    <property type="component" value="Chromosome"/>
</dbReference>
<evidence type="ECO:0000259" key="1">
    <source>
        <dbReference type="Pfam" id="PF13243"/>
    </source>
</evidence>
<dbReference type="GeneID" id="56036755"/>
<reference evidence="2 3" key="1">
    <citation type="submission" date="2020-06" db="EMBL/GenBank/DDBJ databases">
        <title>NJ-3-1, isolated from saline soil.</title>
        <authorList>
            <person name="Cui H.L."/>
            <person name="Shi X."/>
        </authorList>
    </citation>
    <scope>NUCLEOTIDE SEQUENCE [LARGE SCALE GENOMIC DNA]</scope>
    <source>
        <strain evidence="2 3">NJ-3-1</strain>
    </source>
</reference>
<proteinExistence type="predicted"/>
<keyword evidence="3" id="KW-1185">Reference proteome</keyword>
<accession>A0A7D5L9H7</accession>
<dbReference type="EMBL" id="CP058579">
    <property type="protein sequence ID" value="QLG61091.1"/>
    <property type="molecule type" value="Genomic_DNA"/>
</dbReference>
<protein>
    <recommendedName>
        <fullName evidence="1">Squalene cyclase C-terminal domain-containing protein</fullName>
    </recommendedName>
</protein>
<evidence type="ECO:0000313" key="3">
    <source>
        <dbReference type="Proteomes" id="UP000509626"/>
    </source>
</evidence>